<dbReference type="InterPro" id="IPR052892">
    <property type="entry name" value="NA-targeting_endonuclease"/>
</dbReference>
<evidence type="ECO:0000256" key="1">
    <source>
        <dbReference type="SAM" id="Coils"/>
    </source>
</evidence>
<reference evidence="3 4" key="1">
    <citation type="submission" date="2020-07" db="EMBL/GenBank/DDBJ databases">
        <title>Genomic Encyclopedia of Type Strains, Phase IV (KMG-IV): sequencing the most valuable type-strain genomes for metagenomic binning, comparative biology and taxonomic classification.</title>
        <authorList>
            <person name="Goeker M."/>
        </authorList>
    </citation>
    <scope>NUCLEOTIDE SEQUENCE [LARGE SCALE GENOMIC DNA]</scope>
    <source>
        <strain evidence="3 4">DSM 25220</strain>
    </source>
</reference>
<keyword evidence="1" id="KW-0175">Coiled coil</keyword>
<dbReference type="Gene3D" id="1.10.30.50">
    <property type="match status" value="1"/>
</dbReference>
<dbReference type="Proteomes" id="UP000580891">
    <property type="component" value="Unassembled WGS sequence"/>
</dbReference>
<accession>A0A7V9YX36</accession>
<feature type="coiled-coil region" evidence="1">
    <location>
        <begin position="172"/>
        <end position="208"/>
    </location>
</feature>
<keyword evidence="3" id="KW-0255">Endonuclease</keyword>
<dbReference type="Pfam" id="PF01844">
    <property type="entry name" value="HNH"/>
    <property type="match status" value="1"/>
</dbReference>
<feature type="domain" description="HNH nuclease" evidence="2">
    <location>
        <begin position="79"/>
        <end position="131"/>
    </location>
</feature>
<proteinExistence type="predicted"/>
<comment type="caution">
    <text evidence="3">The sequence shown here is derived from an EMBL/GenBank/DDBJ whole genome shotgun (WGS) entry which is preliminary data.</text>
</comment>
<keyword evidence="3" id="KW-0378">Hydrolase</keyword>
<evidence type="ECO:0000313" key="4">
    <source>
        <dbReference type="Proteomes" id="UP000580891"/>
    </source>
</evidence>
<dbReference type="PANTHER" id="PTHR33877:SF1">
    <property type="entry name" value="TYPE IV METHYL-DIRECTED RESTRICTION ENZYME ECOKMCRA"/>
    <property type="match status" value="1"/>
</dbReference>
<dbReference type="GO" id="GO:0004519">
    <property type="term" value="F:endonuclease activity"/>
    <property type="evidence" value="ECO:0007669"/>
    <property type="project" value="UniProtKB-KW"/>
</dbReference>
<dbReference type="SMART" id="SM00507">
    <property type="entry name" value="HNHc"/>
    <property type="match status" value="1"/>
</dbReference>
<name>A0A7V9YX36_9BACL</name>
<dbReference type="InterPro" id="IPR003615">
    <property type="entry name" value="HNH_nuc"/>
</dbReference>
<dbReference type="GO" id="GO:0003676">
    <property type="term" value="F:nucleic acid binding"/>
    <property type="evidence" value="ECO:0007669"/>
    <property type="project" value="InterPro"/>
</dbReference>
<gene>
    <name evidence="3" type="ORF">HNQ85_000243</name>
</gene>
<dbReference type="InterPro" id="IPR002711">
    <property type="entry name" value="HNH"/>
</dbReference>
<evidence type="ECO:0000259" key="2">
    <source>
        <dbReference type="SMART" id="SM00507"/>
    </source>
</evidence>
<dbReference type="GO" id="GO:0008270">
    <property type="term" value="F:zinc ion binding"/>
    <property type="evidence" value="ECO:0007669"/>
    <property type="project" value="InterPro"/>
</dbReference>
<protein>
    <submittedName>
        <fullName evidence="3">5-methylcytosine-specific restriction endonuclease McrA</fullName>
    </submittedName>
</protein>
<evidence type="ECO:0000313" key="3">
    <source>
        <dbReference type="EMBL" id="MBA2869985.1"/>
    </source>
</evidence>
<dbReference type="EMBL" id="JACDUU010000001">
    <property type="protein sequence ID" value="MBA2869985.1"/>
    <property type="molecule type" value="Genomic_DNA"/>
</dbReference>
<organism evidence="3 4">
    <name type="scientific">[Anoxybacillus] calidus</name>
    <dbReference type="NCBI Taxonomy" id="575178"/>
    <lineage>
        <taxon>Bacteria</taxon>
        <taxon>Bacillati</taxon>
        <taxon>Bacillota</taxon>
        <taxon>Bacilli</taxon>
        <taxon>Bacillales</taxon>
        <taxon>Anoxybacillaceae</taxon>
        <taxon>Paranoxybacillus</taxon>
    </lineage>
</organism>
<dbReference type="RefSeq" id="WP_181535428.1">
    <property type="nucleotide sequence ID" value="NZ_JACDUU010000001.1"/>
</dbReference>
<dbReference type="PANTHER" id="PTHR33877">
    <property type="entry name" value="SLL1193 PROTEIN"/>
    <property type="match status" value="1"/>
</dbReference>
<keyword evidence="3" id="KW-0540">Nuclease</keyword>
<sequence length="214" mass="24801">MSQEKETRICRICGQQKEIHLFEVDKRVPHTYTNRCKACKAEISANYRKTLDGRALTAYHHGLQRCKKLGIPNEVTLDEVKRIFRAFDGLCIYCGAQETDEPFHLEHVIPLGKGGRHHASNLVISCPSCNRAKHDKPIVTFYYEHEPFTDEHFALVVHYLAFSNNTTKSEMLEQLVEQHADYLLEEMRKENERDNKRFERQLEKAAKKAVSANA</sequence>
<dbReference type="CDD" id="cd00085">
    <property type="entry name" value="HNHc"/>
    <property type="match status" value="1"/>
</dbReference>
<keyword evidence="4" id="KW-1185">Reference proteome</keyword>
<dbReference type="AlphaFoldDB" id="A0A7V9YX36"/>